<dbReference type="EMBL" id="MU003514">
    <property type="protein sequence ID" value="KAF2468899.1"/>
    <property type="molecule type" value="Genomic_DNA"/>
</dbReference>
<dbReference type="Proteomes" id="UP000799755">
    <property type="component" value="Unassembled WGS sequence"/>
</dbReference>
<accession>A0ACB6QPF9</accession>
<keyword evidence="2" id="KW-1185">Reference proteome</keyword>
<proteinExistence type="predicted"/>
<gene>
    <name evidence="1" type="ORF">BDR25DRAFT_344119</name>
</gene>
<reference evidence="1" key="1">
    <citation type="journal article" date="2020" name="Stud. Mycol.">
        <title>101 Dothideomycetes genomes: a test case for predicting lifestyles and emergence of pathogens.</title>
        <authorList>
            <person name="Haridas S."/>
            <person name="Albert R."/>
            <person name="Binder M."/>
            <person name="Bloem J."/>
            <person name="Labutti K."/>
            <person name="Salamov A."/>
            <person name="Andreopoulos B."/>
            <person name="Baker S."/>
            <person name="Barry K."/>
            <person name="Bills G."/>
            <person name="Bluhm B."/>
            <person name="Cannon C."/>
            <person name="Castanera R."/>
            <person name="Culley D."/>
            <person name="Daum C."/>
            <person name="Ezra D."/>
            <person name="Gonzalez J."/>
            <person name="Henrissat B."/>
            <person name="Kuo A."/>
            <person name="Liang C."/>
            <person name="Lipzen A."/>
            <person name="Lutzoni F."/>
            <person name="Magnuson J."/>
            <person name="Mondo S."/>
            <person name="Nolan M."/>
            <person name="Ohm R."/>
            <person name="Pangilinan J."/>
            <person name="Park H.-J."/>
            <person name="Ramirez L."/>
            <person name="Alfaro M."/>
            <person name="Sun H."/>
            <person name="Tritt A."/>
            <person name="Yoshinaga Y."/>
            <person name="Zwiers L.-H."/>
            <person name="Turgeon B."/>
            <person name="Goodwin S."/>
            <person name="Spatafora J."/>
            <person name="Crous P."/>
            <person name="Grigoriev I."/>
        </authorList>
    </citation>
    <scope>NUCLEOTIDE SEQUENCE</scope>
    <source>
        <strain evidence="1">ATCC 200398</strain>
    </source>
</reference>
<organism evidence="1 2">
    <name type="scientific">Lindgomyces ingoldianus</name>
    <dbReference type="NCBI Taxonomy" id="673940"/>
    <lineage>
        <taxon>Eukaryota</taxon>
        <taxon>Fungi</taxon>
        <taxon>Dikarya</taxon>
        <taxon>Ascomycota</taxon>
        <taxon>Pezizomycotina</taxon>
        <taxon>Dothideomycetes</taxon>
        <taxon>Pleosporomycetidae</taxon>
        <taxon>Pleosporales</taxon>
        <taxon>Lindgomycetaceae</taxon>
        <taxon>Lindgomyces</taxon>
    </lineage>
</organism>
<evidence type="ECO:0000313" key="2">
    <source>
        <dbReference type="Proteomes" id="UP000799755"/>
    </source>
</evidence>
<comment type="caution">
    <text evidence="1">The sequence shown here is derived from an EMBL/GenBank/DDBJ whole genome shotgun (WGS) entry which is preliminary data.</text>
</comment>
<evidence type="ECO:0000313" key="1">
    <source>
        <dbReference type="EMBL" id="KAF2468899.1"/>
    </source>
</evidence>
<protein>
    <submittedName>
        <fullName evidence="1">Nucleic acid-binding protein</fullName>
    </submittedName>
</protein>
<name>A0ACB6QPF9_9PLEO</name>
<sequence>MAPFKRKADHEIASVKKEKAPSSDRSAKRQRKSIPSVEEAKQAAKSSIAPTQNHAQASVLKNEERSFPRGGASVLTPLEHKQIQIKANQDVLFEQSGLKRGGADGLSDEGSEAGVEESPPASKKRRSKKSKKSHLVEPEEQKRIVRGTMVLGQVSEITSRDIVLSLPNNLSGFVSLTAISNKLTARIEKLVQEEESSSAEFNGSEDFEDINLKDMFYVGQYLRACVTSTEDAPTSGAAKGKKRIELSIDPKMVNSGITKSNIAVHGMVQASVVSNEDHGLVMDMGLEGSELKGFLPKSELGKRIKHSNVQEGAVFLCLVSGLNSDRRIVKLSADQEKAGNLKKSKYVTEASTIDVFLPGTAVDMLVADSTSTTVTGKIIGLLDATADIIHTGAAEKGESLSDKYVPGAKVKVRVIYTFPDADPKKVGVSLLDHVVSLSSRTSGKAKDKGNPLDIVPLSSTAEEAKVIRVEPLGGLYLDLGFKGVIGFAHISRLTDGRIERLSEASGPYKLGSTHRARVLSYNPIDGLFQVSLEQRVLEQPFLRIEDVPVGRIVKGKVQKLLADRNGSTAALVDLAEGITGLVTEMHLADVHLQHPERKFREGASVTARVLSTDVEKRHIRLTLKKSLINTEAEPWTDYSSVTEGDMRPGTIVDIKPSGALVRFFGNVCAWLPVAEMSEAFIEDATRHFQRGQVVNVRVISLDREEGRMLVSCKDPESVGAERECAFKSLNPGDIVQGTIIEKSTESVIVDLGHGVKGILRLGHLTDGSEKKDKHTMARIRVGGPLEDVVVIEKHFKSRTVTLSNKPSLRKDAQAGKLVTRFEDIREGETIHGFVRGITPDKVFIEFGARVVGLLYKSQLSNDMVESPNFGLRKDQSVVARVTHIDPSQNRFWLSMKSEADALGNTGGKSKIMGGPGEATVNAIDKDLKSTADLSFGVLTTARIRSIKSTQLNVQLAENVLGRISASEIFDKWADIKDKKHPLQQFKMNDIVSVKVLGMHDARNHRFLPISHRQGRVPTFELTAKTKEDLTSEADVLTLDKIIPGSSFIAFINNIDKHCVWVNISANVRGRIELLDLSDDLSLLSDVEENFPVGSALKVRVKAVDIAAGRLDLTAATNPSAKSLTLENLKEGIVLPARVTKVNDSSIVVHINENIAGPVYLPQLADNYDNANPSDYKLGDLVRVCVIEVDVPNKKVGLSVRPSKVLSSSFPVKDPDFTHRSQLHINQVVRGFIKRVADNGLFVRLGPHIDAYVRIGELSDSFIKDWKAGFRVDQLVTGKVISNNPNAKSVQLSLKKSILEKDYVPPLTFEDMKVGQIVTGKVRKVEDFGVFIVVDNSNNVSGLCHASEMANGRVDNVKELYKEGDAVKARVLSVSLEKRRVNFGLKYSYVEDKEEDDAKLDDAPSVANKGDNDEDVDTRSIQSAESDGDFEIQDNIDIDEAVLPSESSLSLGLKTSGFDWTGAILDFDDQKRAPDSSDEEPTKKKKRHKKATVKEDLTGDLDARGPQSVADYERLLLGQPNSAELWVRYMVFQRELNEIEKARQIARRALATMNPREEKERCDVWTALLHLENDFSNDDVVGEVFNEARQFNDAREIHERMIKIYISSGKLDKADSIYQTMMKNKSLTQNPQLWLSYAAFLMSTLQPSSPARARALLPRATQSVPEHQHRYLTSKFAALEFKSPNGDPERGRTIFEGLVSAWPKKGDIWDMYLSLEIAHGGQENVRGLFERMTKSKLKKRRGEGLFRKWRDWEVSVGNMKGVEKVAVLERTWVEGREGEGEE</sequence>